<evidence type="ECO:0000259" key="3">
    <source>
        <dbReference type="Pfam" id="PF00931"/>
    </source>
</evidence>
<dbReference type="AlphaFoldDB" id="J3NDQ8"/>
<dbReference type="PANTHER" id="PTHR36766">
    <property type="entry name" value="PLANT BROAD-SPECTRUM MILDEW RESISTANCE PROTEIN RPW8"/>
    <property type="match status" value="1"/>
</dbReference>
<dbReference type="STRING" id="4533.J3NDQ8"/>
<name>J3NDQ8_ORYBR</name>
<sequence>MGKTTLAQFVCQDQKVHDHFGDMIIWVHVSKQFEPVDLLRRMLESINPKKPTVNTLDMLQLDLTKELVTRRFLLVLDDAWEDGADKKLGKLLAPLRNSAPMGGRILLTTRMRSVADAVELQMRPDGYKCLELRGLDHRDIMQIFNHHASHVLCPHEHVELQTIAEMIVHNLGGCPFVAEVIGQYLRDNIDHINWKDVLNQKAPLTDQIAPRVMDILRLSYEDLTSEVQLCFQYCSIFPSHYKFRMEALTEMWVSSGLILQSTEGNSDQEKIARERFNILLRKSFFSLIPRELHPDPSADYYVMHDLIYELSRLVSSEEFSRFKITECTTADVSERVRHLYIQGINSEAINVISKSKYLHTLIIVNEEWPLKPELVGEFKKAIKNIKRLRLLRFDGNGWFDMNDDIAELKHLRYICMSTTNKGLNKLFQLYHLEVLKLLNIEGEEQAIVSNICNLPNLQELYLPKLALSRVPHIGRLTNLRELNGLKVKEEEGHKISELKDLNSLRKVFVFDVQNVSNCSEASSAELSNKKDMELLSLEWSNGHINEKILDTLTPYNCIRHLSISGYKGHLPPVWIRRKFLTKLVNLKIVGCVEWDVFPSLGSLFSLKHVLLEDLSNLTCIGGPDGDGLPPFLVTLVVKGCLKLLNLPHLPYSLKHLGINKVGIYCLPPSNQKPLQNVSAVDPQLCSIHVDSCPNLFSFGSCIIEEEHYRALTRLKIVCCSMLKNLPSEEHFRRISTLESIEILQCQSLSTLGGLGALSSLKLLKIQQCTGLTATSSRIPVAPAIRCSLVLDNLEIDDHILLLQNPLSSFCLTRRLIISDGSEMLASPEEWLLQNSSQLEHIEMNNAMLLKSLPLSMDNFNSLRSLVLHNAPLLQSLPVMPPSLWALRISGCCAHLKNECKIHGSEWEKLLSIHNVRIN</sequence>
<dbReference type="Pfam" id="PF23559">
    <property type="entry name" value="WHD_DRP"/>
    <property type="match status" value="1"/>
</dbReference>
<dbReference type="OMA" id="YEVQLCF"/>
<dbReference type="SUPFAM" id="SSF52540">
    <property type="entry name" value="P-loop containing nucleoside triphosphate hydrolases"/>
    <property type="match status" value="1"/>
</dbReference>
<feature type="domain" description="R13L1/DRL21-like LRR repeat region" evidence="5">
    <location>
        <begin position="495"/>
        <end position="613"/>
    </location>
</feature>
<evidence type="ECO:0000259" key="4">
    <source>
        <dbReference type="Pfam" id="PF23559"/>
    </source>
</evidence>
<dbReference type="InterPro" id="IPR032675">
    <property type="entry name" value="LRR_dom_sf"/>
</dbReference>
<dbReference type="Pfam" id="PF25019">
    <property type="entry name" value="LRR_R13L1-DRL21"/>
    <property type="match status" value="1"/>
</dbReference>
<dbReference type="SUPFAM" id="SSF52058">
    <property type="entry name" value="L domain-like"/>
    <property type="match status" value="2"/>
</dbReference>
<accession>J3NDQ8</accession>
<dbReference type="GO" id="GO:0043531">
    <property type="term" value="F:ADP binding"/>
    <property type="evidence" value="ECO:0007669"/>
    <property type="project" value="InterPro"/>
</dbReference>
<dbReference type="EnsemblPlants" id="OB12G21160.1">
    <property type="protein sequence ID" value="OB12G21160.1"/>
    <property type="gene ID" value="OB12G21160"/>
</dbReference>
<dbReference type="PRINTS" id="PR00364">
    <property type="entry name" value="DISEASERSIST"/>
</dbReference>
<dbReference type="Proteomes" id="UP000006038">
    <property type="component" value="Chromosome 12"/>
</dbReference>
<dbReference type="InterPro" id="IPR036388">
    <property type="entry name" value="WH-like_DNA-bd_sf"/>
</dbReference>
<evidence type="ECO:0000256" key="2">
    <source>
        <dbReference type="ARBA" id="ARBA00022821"/>
    </source>
</evidence>
<dbReference type="GO" id="GO:0006952">
    <property type="term" value="P:defense response"/>
    <property type="evidence" value="ECO:0007669"/>
    <property type="project" value="UniProtKB-KW"/>
</dbReference>
<proteinExistence type="predicted"/>
<evidence type="ECO:0000256" key="1">
    <source>
        <dbReference type="ARBA" id="ARBA00022614"/>
    </source>
</evidence>
<reference evidence="6" key="2">
    <citation type="submission" date="2013-04" db="UniProtKB">
        <authorList>
            <consortium name="EnsemblPlants"/>
        </authorList>
    </citation>
    <scope>IDENTIFICATION</scope>
</reference>
<dbReference type="eggNOG" id="KOG4658">
    <property type="taxonomic scope" value="Eukaryota"/>
</dbReference>
<organism evidence="6">
    <name type="scientific">Oryza brachyantha</name>
    <name type="common">malo sina</name>
    <dbReference type="NCBI Taxonomy" id="4533"/>
    <lineage>
        <taxon>Eukaryota</taxon>
        <taxon>Viridiplantae</taxon>
        <taxon>Streptophyta</taxon>
        <taxon>Embryophyta</taxon>
        <taxon>Tracheophyta</taxon>
        <taxon>Spermatophyta</taxon>
        <taxon>Magnoliopsida</taxon>
        <taxon>Liliopsida</taxon>
        <taxon>Poales</taxon>
        <taxon>Poaceae</taxon>
        <taxon>BOP clade</taxon>
        <taxon>Oryzoideae</taxon>
        <taxon>Oryzeae</taxon>
        <taxon>Oryzinae</taxon>
        <taxon>Oryza</taxon>
    </lineage>
</organism>
<dbReference type="Gene3D" id="1.10.10.10">
    <property type="entry name" value="Winged helix-like DNA-binding domain superfamily/Winged helix DNA-binding domain"/>
    <property type="match status" value="1"/>
</dbReference>
<keyword evidence="7" id="KW-1185">Reference proteome</keyword>
<evidence type="ECO:0000259" key="5">
    <source>
        <dbReference type="Pfam" id="PF25019"/>
    </source>
</evidence>
<feature type="domain" description="Disease resistance protein winged helix" evidence="4">
    <location>
        <begin position="236"/>
        <end position="310"/>
    </location>
</feature>
<feature type="domain" description="NB-ARC" evidence="3">
    <location>
        <begin position="1"/>
        <end position="130"/>
    </location>
</feature>
<dbReference type="PANTHER" id="PTHR36766:SF64">
    <property type="entry name" value="OS12G0206100 PROTEIN"/>
    <property type="match status" value="1"/>
</dbReference>
<protein>
    <submittedName>
        <fullName evidence="6">Uncharacterized protein</fullName>
    </submittedName>
</protein>
<dbReference type="Gramene" id="OB12G21160.1">
    <property type="protein sequence ID" value="OB12G21160.1"/>
    <property type="gene ID" value="OB12G21160"/>
</dbReference>
<dbReference type="InterPro" id="IPR027417">
    <property type="entry name" value="P-loop_NTPase"/>
</dbReference>
<dbReference type="InterPro" id="IPR002182">
    <property type="entry name" value="NB-ARC"/>
</dbReference>
<dbReference type="InterPro" id="IPR056789">
    <property type="entry name" value="LRR_R13L1-DRL21"/>
</dbReference>
<evidence type="ECO:0000313" key="7">
    <source>
        <dbReference type="Proteomes" id="UP000006038"/>
    </source>
</evidence>
<dbReference type="HOGENOM" id="CLU_000837_8_8_1"/>
<keyword evidence="2" id="KW-0611">Plant defense</keyword>
<keyword evidence="1" id="KW-0433">Leucine-rich repeat</keyword>
<dbReference type="Gene3D" id="3.40.50.300">
    <property type="entry name" value="P-loop containing nucleotide triphosphate hydrolases"/>
    <property type="match status" value="1"/>
</dbReference>
<evidence type="ECO:0000313" key="6">
    <source>
        <dbReference type="EnsemblPlants" id="OB12G21160.1"/>
    </source>
</evidence>
<dbReference type="Pfam" id="PF00931">
    <property type="entry name" value="NB-ARC"/>
    <property type="match status" value="1"/>
</dbReference>
<reference evidence="6" key="1">
    <citation type="journal article" date="2013" name="Nat. Commun.">
        <title>Whole-genome sequencing of Oryza brachyantha reveals mechanisms underlying Oryza genome evolution.</title>
        <authorList>
            <person name="Chen J."/>
            <person name="Huang Q."/>
            <person name="Gao D."/>
            <person name="Wang J."/>
            <person name="Lang Y."/>
            <person name="Liu T."/>
            <person name="Li B."/>
            <person name="Bai Z."/>
            <person name="Luis Goicoechea J."/>
            <person name="Liang C."/>
            <person name="Chen C."/>
            <person name="Zhang W."/>
            <person name="Sun S."/>
            <person name="Liao Y."/>
            <person name="Zhang X."/>
            <person name="Yang L."/>
            <person name="Song C."/>
            <person name="Wang M."/>
            <person name="Shi J."/>
            <person name="Liu G."/>
            <person name="Liu J."/>
            <person name="Zhou H."/>
            <person name="Zhou W."/>
            <person name="Yu Q."/>
            <person name="An N."/>
            <person name="Chen Y."/>
            <person name="Cai Q."/>
            <person name="Wang B."/>
            <person name="Liu B."/>
            <person name="Min J."/>
            <person name="Huang Y."/>
            <person name="Wu H."/>
            <person name="Li Z."/>
            <person name="Zhang Y."/>
            <person name="Yin Y."/>
            <person name="Song W."/>
            <person name="Jiang J."/>
            <person name="Jackson S.A."/>
            <person name="Wing R.A."/>
            <person name="Wang J."/>
            <person name="Chen M."/>
        </authorList>
    </citation>
    <scope>NUCLEOTIDE SEQUENCE [LARGE SCALE GENOMIC DNA]</scope>
    <source>
        <strain evidence="6">cv. IRGC 101232</strain>
    </source>
</reference>
<dbReference type="Gene3D" id="3.80.10.10">
    <property type="entry name" value="Ribonuclease Inhibitor"/>
    <property type="match status" value="2"/>
</dbReference>
<dbReference type="InterPro" id="IPR058922">
    <property type="entry name" value="WHD_DRP"/>
</dbReference>